<keyword evidence="1" id="KW-0472">Membrane</keyword>
<feature type="transmembrane region" description="Helical" evidence="1">
    <location>
        <begin position="37"/>
        <end position="54"/>
    </location>
</feature>
<keyword evidence="1" id="KW-1133">Transmembrane helix</keyword>
<accession>A0ABX3P3D2</accession>
<evidence type="ECO:0000313" key="3">
    <source>
        <dbReference type="Proteomes" id="UP000192277"/>
    </source>
</evidence>
<feature type="transmembrane region" description="Helical" evidence="1">
    <location>
        <begin position="7"/>
        <end position="25"/>
    </location>
</feature>
<protein>
    <submittedName>
        <fullName evidence="2">Uncharacterized protein</fullName>
    </submittedName>
</protein>
<dbReference type="RefSeq" id="WP_014223413.1">
    <property type="nucleotide sequence ID" value="NZ_LWBO01000002.1"/>
</dbReference>
<keyword evidence="3" id="KW-1185">Reference proteome</keyword>
<sequence>MLKKLNDLQFVIGLFFSVVSVILLLNEWMSGYGNNLNVYTGSGFLVFGLAMMLFKGKGSRQ</sequence>
<dbReference type="EMBL" id="LWBO01000002">
    <property type="protein sequence ID" value="OQP53862.1"/>
    <property type="molecule type" value="Genomic_DNA"/>
</dbReference>
<gene>
    <name evidence="2" type="ORF">A4D02_19390</name>
</gene>
<name>A0ABX3P3D2_9BACT</name>
<proteinExistence type="predicted"/>
<evidence type="ECO:0000256" key="1">
    <source>
        <dbReference type="SAM" id="Phobius"/>
    </source>
</evidence>
<keyword evidence="1" id="KW-0812">Transmembrane</keyword>
<comment type="caution">
    <text evidence="2">The sequence shown here is derived from an EMBL/GenBank/DDBJ whole genome shotgun (WGS) entry which is preliminary data.</text>
</comment>
<reference evidence="2 3" key="1">
    <citation type="submission" date="2016-04" db="EMBL/GenBank/DDBJ databases">
        <authorList>
            <person name="Chen L."/>
            <person name="Zhuang W."/>
            <person name="Wang G."/>
        </authorList>
    </citation>
    <scope>NUCLEOTIDE SEQUENCE [LARGE SCALE GENOMIC DNA]</scope>
    <source>
        <strain evidence="3">GR20</strain>
    </source>
</reference>
<dbReference type="Proteomes" id="UP000192277">
    <property type="component" value="Unassembled WGS sequence"/>
</dbReference>
<organism evidence="2 3">
    <name type="scientific">Niastella koreensis</name>
    <dbReference type="NCBI Taxonomy" id="354356"/>
    <lineage>
        <taxon>Bacteria</taxon>
        <taxon>Pseudomonadati</taxon>
        <taxon>Bacteroidota</taxon>
        <taxon>Chitinophagia</taxon>
        <taxon>Chitinophagales</taxon>
        <taxon>Chitinophagaceae</taxon>
        <taxon>Niastella</taxon>
    </lineage>
</organism>
<evidence type="ECO:0000313" key="2">
    <source>
        <dbReference type="EMBL" id="OQP53862.1"/>
    </source>
</evidence>